<dbReference type="Pfam" id="PF07727">
    <property type="entry name" value="RVT_2"/>
    <property type="match status" value="1"/>
</dbReference>
<dbReference type="InterPro" id="IPR043502">
    <property type="entry name" value="DNA/RNA_pol_sf"/>
</dbReference>
<dbReference type="AlphaFoldDB" id="A0A6V7QC28"/>
<dbReference type="InterPro" id="IPR013103">
    <property type="entry name" value="RVT_2"/>
</dbReference>
<reference evidence="2" key="1">
    <citation type="submission" date="2020-07" db="EMBL/GenBank/DDBJ databases">
        <authorList>
            <person name="Lin J."/>
        </authorList>
    </citation>
    <scope>NUCLEOTIDE SEQUENCE</scope>
</reference>
<proteinExistence type="predicted"/>
<evidence type="ECO:0000259" key="1">
    <source>
        <dbReference type="Pfam" id="PF07727"/>
    </source>
</evidence>
<name>A0A6V7QC28_ANACO</name>
<dbReference type="EMBL" id="LR862135">
    <property type="protein sequence ID" value="CAD1840600.1"/>
    <property type="molecule type" value="Genomic_DNA"/>
</dbReference>
<evidence type="ECO:0000313" key="2">
    <source>
        <dbReference type="EMBL" id="CAD1840600.1"/>
    </source>
</evidence>
<accession>A0A6V7QC28</accession>
<gene>
    <name evidence="2" type="ORF">CB5_LOCUS23811</name>
</gene>
<dbReference type="PANTHER" id="PTHR11439">
    <property type="entry name" value="GAG-POL-RELATED RETROTRANSPOSON"/>
    <property type="match status" value="1"/>
</dbReference>
<organism evidence="2">
    <name type="scientific">Ananas comosus var. bracteatus</name>
    <name type="common">red pineapple</name>
    <dbReference type="NCBI Taxonomy" id="296719"/>
    <lineage>
        <taxon>Eukaryota</taxon>
        <taxon>Viridiplantae</taxon>
        <taxon>Streptophyta</taxon>
        <taxon>Embryophyta</taxon>
        <taxon>Tracheophyta</taxon>
        <taxon>Spermatophyta</taxon>
        <taxon>Magnoliopsida</taxon>
        <taxon>Liliopsida</taxon>
        <taxon>Poales</taxon>
        <taxon>Bromeliaceae</taxon>
        <taxon>Bromelioideae</taxon>
        <taxon>Ananas</taxon>
    </lineage>
</organism>
<sequence length="244" mass="27706">MTMVRTVLAIAASQGWPLQQLDVKNAFLHGDLNKDIYMTPPPSLLFSSTLEVCKLNRSLYGLKQAPRAWFEKFHSSLLQFKLVQSQYDSSLFLRKTSTGIVLLLVHVDDIVITGTDLLLITQLEQHLRQSFHMKDLGHLTYFLGLEVQTDSSGISLHQHKYIQDLIVLAGLQDSSSVYTPLEVNVKYHTAEGEILSDPLLYRQLVGSLNYPTITRPDISFAVQQVRQFMHSPRHLHLAAVRRVI</sequence>
<dbReference type="PANTHER" id="PTHR11439:SF497">
    <property type="entry name" value="CYSTEINE-RICH RLK (RECEPTOR-LIKE PROTEIN KINASE) 8"/>
    <property type="match status" value="1"/>
</dbReference>
<feature type="domain" description="Reverse transcriptase Ty1/copia-type" evidence="1">
    <location>
        <begin position="3"/>
        <end position="182"/>
    </location>
</feature>
<dbReference type="SUPFAM" id="SSF56672">
    <property type="entry name" value="DNA/RNA polymerases"/>
    <property type="match status" value="1"/>
</dbReference>
<protein>
    <recommendedName>
        <fullName evidence="1">Reverse transcriptase Ty1/copia-type domain-containing protein</fullName>
    </recommendedName>
</protein>